<feature type="signal peptide" evidence="3">
    <location>
        <begin position="1"/>
        <end position="21"/>
    </location>
</feature>
<dbReference type="GO" id="GO:0016787">
    <property type="term" value="F:hydrolase activity"/>
    <property type="evidence" value="ECO:0007669"/>
    <property type="project" value="UniProtKB-KW"/>
</dbReference>
<dbReference type="SUPFAM" id="SSF53474">
    <property type="entry name" value="alpha/beta-Hydrolases"/>
    <property type="match status" value="1"/>
</dbReference>
<sequence>MLHPSCLSLLLAALSGAVASAFDQAQFMPRSGIAQAATDVPSPIVDLGYSQYQGFYNSTVNWNVYRGIRFAAPPKRFQLPEPPAISRDKVFPALNDPPRCPQTPSGPMPTGAVNFEASIQGSEDCLFLNVFAPPNATKLPVAVWIHGGGYGVGSANSFDYGHIAKTVNNGMVIVQIQYRIGAFGFLSSAEIAKHGTLNTGVHDMVFALEWVQKYIKLFGGDPNEVTISGESAGGGAVMLMAMANGGTEGTRLFKRGIASSPYYPTQPKFFDSLPEEYYRQFARRANCLDANATVLPSDGSVFKCLQNADTLLLQNASAWTSYSGKNGQWAFIPVTDGTLLREQPEVQLLKGKVNGESVLSAANANEATYFIKQNITSSADFVSLLHLLYPHLAKTPRPLYNRLLELYAVPASFPANLTAAQRFDTDGLHPPFATTMSAYASGWQQAANNLYAETTFVCSAYWLADAYAIAGKTAWRYQFSIPNAFHGSDLTALQRDPVGIASLRYDADFQWGFQNIWGRYVVGGVPTLEGRLPAGLAAGAEWSWKPWGAGGKYELLNVNVTDTKPVKANLSVVDAMAFEGGRGERCKLWAEIGFR</sequence>
<dbReference type="InterPro" id="IPR002018">
    <property type="entry name" value="CarbesteraseB"/>
</dbReference>
<gene>
    <name evidence="5" type="ORF">B0T18DRAFT_432970</name>
</gene>
<dbReference type="InterPro" id="IPR050309">
    <property type="entry name" value="Type-B_Carboxylest/Lipase"/>
</dbReference>
<name>A0AA40BPM3_9PEZI</name>
<dbReference type="Gene3D" id="3.40.50.1820">
    <property type="entry name" value="alpha/beta hydrolase"/>
    <property type="match status" value="1"/>
</dbReference>
<dbReference type="AlphaFoldDB" id="A0AA40BPM3"/>
<evidence type="ECO:0000256" key="3">
    <source>
        <dbReference type="RuleBase" id="RU361235"/>
    </source>
</evidence>
<proteinExistence type="inferred from homology"/>
<keyword evidence="2 3" id="KW-0378">Hydrolase</keyword>
<comment type="caution">
    <text evidence="5">The sequence shown here is derived from an EMBL/GenBank/DDBJ whole genome shotgun (WGS) entry which is preliminary data.</text>
</comment>
<evidence type="ECO:0000259" key="4">
    <source>
        <dbReference type="Pfam" id="PF00135"/>
    </source>
</evidence>
<comment type="similarity">
    <text evidence="1 3">Belongs to the type-B carboxylesterase/lipase family.</text>
</comment>
<evidence type="ECO:0000313" key="5">
    <source>
        <dbReference type="EMBL" id="KAK0738105.1"/>
    </source>
</evidence>
<protein>
    <recommendedName>
        <fullName evidence="3">Carboxylic ester hydrolase</fullName>
        <ecNumber evidence="3">3.1.1.-</ecNumber>
    </recommendedName>
</protein>
<dbReference type="InterPro" id="IPR019826">
    <property type="entry name" value="Carboxylesterase_B_AS"/>
</dbReference>
<evidence type="ECO:0000256" key="1">
    <source>
        <dbReference type="ARBA" id="ARBA00005964"/>
    </source>
</evidence>
<evidence type="ECO:0000313" key="6">
    <source>
        <dbReference type="Proteomes" id="UP001172155"/>
    </source>
</evidence>
<feature type="chain" id="PRO_5041481587" description="Carboxylic ester hydrolase" evidence="3">
    <location>
        <begin position="22"/>
        <end position="595"/>
    </location>
</feature>
<dbReference type="Proteomes" id="UP001172155">
    <property type="component" value="Unassembled WGS sequence"/>
</dbReference>
<dbReference type="InterPro" id="IPR019819">
    <property type="entry name" value="Carboxylesterase_B_CS"/>
</dbReference>
<dbReference type="PROSITE" id="PS00122">
    <property type="entry name" value="CARBOXYLESTERASE_B_1"/>
    <property type="match status" value="1"/>
</dbReference>
<feature type="domain" description="Carboxylesterase type B" evidence="4">
    <location>
        <begin position="42"/>
        <end position="490"/>
    </location>
</feature>
<dbReference type="Pfam" id="PF00135">
    <property type="entry name" value="COesterase"/>
    <property type="match status" value="1"/>
</dbReference>
<dbReference type="PROSITE" id="PS00941">
    <property type="entry name" value="CARBOXYLESTERASE_B_2"/>
    <property type="match status" value="1"/>
</dbReference>
<dbReference type="PANTHER" id="PTHR11559">
    <property type="entry name" value="CARBOXYLESTERASE"/>
    <property type="match status" value="1"/>
</dbReference>
<dbReference type="InterPro" id="IPR029058">
    <property type="entry name" value="AB_hydrolase_fold"/>
</dbReference>
<evidence type="ECO:0000256" key="2">
    <source>
        <dbReference type="ARBA" id="ARBA00022801"/>
    </source>
</evidence>
<keyword evidence="3" id="KW-0732">Signal</keyword>
<reference evidence="5" key="1">
    <citation type="submission" date="2023-06" db="EMBL/GenBank/DDBJ databases">
        <title>Genome-scale phylogeny and comparative genomics of the fungal order Sordariales.</title>
        <authorList>
            <consortium name="Lawrence Berkeley National Laboratory"/>
            <person name="Hensen N."/>
            <person name="Bonometti L."/>
            <person name="Westerberg I."/>
            <person name="Brannstrom I.O."/>
            <person name="Guillou S."/>
            <person name="Cros-Aarteil S."/>
            <person name="Calhoun S."/>
            <person name="Haridas S."/>
            <person name="Kuo A."/>
            <person name="Mondo S."/>
            <person name="Pangilinan J."/>
            <person name="Riley R."/>
            <person name="LaButti K."/>
            <person name="Andreopoulos B."/>
            <person name="Lipzen A."/>
            <person name="Chen C."/>
            <person name="Yanf M."/>
            <person name="Daum C."/>
            <person name="Ng V."/>
            <person name="Clum A."/>
            <person name="Steindorff A."/>
            <person name="Ohm R."/>
            <person name="Martin F."/>
            <person name="Silar P."/>
            <person name="Natvig D."/>
            <person name="Lalanne C."/>
            <person name="Gautier V."/>
            <person name="Ament-velasquez S.L."/>
            <person name="Kruys A."/>
            <person name="Hutchinson M.I."/>
            <person name="Powell A.J."/>
            <person name="Barry K."/>
            <person name="Miller A.N."/>
            <person name="Grigoriev I.V."/>
            <person name="Debuchy R."/>
            <person name="Gladieux P."/>
            <person name="Thoren M.H."/>
            <person name="Johannesson H."/>
        </authorList>
    </citation>
    <scope>NUCLEOTIDE SEQUENCE</scope>
    <source>
        <strain evidence="5">SMH3187-1</strain>
    </source>
</reference>
<keyword evidence="6" id="KW-1185">Reference proteome</keyword>
<dbReference type="EC" id="3.1.1.-" evidence="3"/>
<dbReference type="EMBL" id="JAUKUD010000007">
    <property type="protein sequence ID" value="KAK0738105.1"/>
    <property type="molecule type" value="Genomic_DNA"/>
</dbReference>
<organism evidence="5 6">
    <name type="scientific">Schizothecium vesticola</name>
    <dbReference type="NCBI Taxonomy" id="314040"/>
    <lineage>
        <taxon>Eukaryota</taxon>
        <taxon>Fungi</taxon>
        <taxon>Dikarya</taxon>
        <taxon>Ascomycota</taxon>
        <taxon>Pezizomycotina</taxon>
        <taxon>Sordariomycetes</taxon>
        <taxon>Sordariomycetidae</taxon>
        <taxon>Sordariales</taxon>
        <taxon>Schizotheciaceae</taxon>
        <taxon>Schizothecium</taxon>
    </lineage>
</organism>
<accession>A0AA40BPM3</accession>